<dbReference type="InterPro" id="IPR027277">
    <property type="entry name" value="NadC/ModD"/>
</dbReference>
<keyword evidence="14" id="KW-1185">Reference proteome</keyword>
<dbReference type="Gene3D" id="3.20.20.70">
    <property type="entry name" value="Aldolase class I"/>
    <property type="match status" value="1"/>
</dbReference>
<reference evidence="13 14" key="1">
    <citation type="journal article" date="2011" name="Front. Microbiol.">
        <title>Genomic signatures of strain selection and enhancement in Bacillus atrophaeus var. globigii, a historical biowarfare simulant.</title>
        <authorList>
            <person name="Gibbons H.S."/>
            <person name="Broomall S.M."/>
            <person name="McNew L.A."/>
            <person name="Daligault H."/>
            <person name="Chapman C."/>
            <person name="Bruce D."/>
            <person name="Karavis M."/>
            <person name="Krepps M."/>
            <person name="McGregor P.A."/>
            <person name="Hong C."/>
            <person name="Park K.H."/>
            <person name="Akmal A."/>
            <person name="Feldman A."/>
            <person name="Lin J.S."/>
            <person name="Chang W.E."/>
            <person name="Higgs B.W."/>
            <person name="Demirev P."/>
            <person name="Lindquist J."/>
            <person name="Liem A."/>
            <person name="Fochler E."/>
            <person name="Read T.D."/>
            <person name="Tapia R."/>
            <person name="Johnson S."/>
            <person name="Bishop-Lilly K.A."/>
            <person name="Detter C."/>
            <person name="Han C."/>
            <person name="Sozhamannan S."/>
            <person name="Rosenzweig C.N."/>
            <person name="Skowronski E.W."/>
        </authorList>
    </citation>
    <scope>NUCLEOTIDE SEQUENCE [LARGE SCALE GENOMIC DNA]</scope>
    <source>
        <strain evidence="13 14">1942</strain>
    </source>
</reference>
<dbReference type="InterPro" id="IPR022412">
    <property type="entry name" value="Quinolinate_PRibosylTrfase_N"/>
</dbReference>
<dbReference type="PIRSF" id="PIRSF006250">
    <property type="entry name" value="NadC_ModD"/>
    <property type="match status" value="1"/>
</dbReference>
<sequence length="286" mass="31113">MDRLQLKKMLKYFFQEDIGTGDLTSQAIFSGHSCEAFIIAKSNGIFAGGSIIKEGYALIDKEVRTVLKKEDGDTVRKGDAIAALSGPAAALLTGERVILNLIQRLSGIATMTKQAVDRLDDPSIKLCDTRKTTPGLRMLEKYAVRVGGGYNHRFGLYDGMMIKDNHIAACGSIQKACERARRAAGHMVNIEVEIESEEQLREAILAGADVIMFDNCPPDTVRHFAEITPHHIKTEASGGISLEILPSYKGTGVQFISLGCLTHSVQSLDISMDVQIKNGGIHHVNS</sequence>
<dbReference type="Pfam" id="PF01729">
    <property type="entry name" value="QRPTase_C"/>
    <property type="match status" value="1"/>
</dbReference>
<dbReference type="PANTHER" id="PTHR32179:SF3">
    <property type="entry name" value="NICOTINATE-NUCLEOTIDE PYROPHOSPHORYLASE [CARBOXYLATING]"/>
    <property type="match status" value="1"/>
</dbReference>
<protein>
    <recommendedName>
        <fullName evidence="4">nicotinate-nucleotide diphosphorylase (carboxylating)</fullName>
        <ecNumber evidence="4">2.4.2.19</ecNumber>
    </recommendedName>
    <alternativeName>
        <fullName evidence="8">Quinolinate phosphoribosyltransferase [decarboxylating]</fullName>
    </alternativeName>
</protein>
<keyword evidence="5" id="KW-0662">Pyridine nucleotide biosynthesis</keyword>
<dbReference type="Pfam" id="PF02749">
    <property type="entry name" value="QRPTase_N"/>
    <property type="match status" value="1"/>
</dbReference>
<evidence type="ECO:0000256" key="9">
    <source>
        <dbReference type="ARBA" id="ARBA00047445"/>
    </source>
</evidence>
<dbReference type="InterPro" id="IPR037128">
    <property type="entry name" value="Quinolinate_PRibosylTase_N_sf"/>
</dbReference>
<dbReference type="PANTHER" id="PTHR32179">
    <property type="entry name" value="NICOTINATE-NUCLEOTIDE PYROPHOSPHORYLASE [CARBOXYLATING]"/>
    <property type="match status" value="1"/>
</dbReference>
<organism evidence="13 14">
    <name type="scientific">Bacillus atrophaeus (strain 1942)</name>
    <dbReference type="NCBI Taxonomy" id="720555"/>
    <lineage>
        <taxon>Bacteria</taxon>
        <taxon>Bacillati</taxon>
        <taxon>Bacillota</taxon>
        <taxon>Bacilli</taxon>
        <taxon>Bacillales</taxon>
        <taxon>Bacillaceae</taxon>
        <taxon>Bacillus</taxon>
    </lineage>
</organism>
<dbReference type="Gene3D" id="3.90.1170.20">
    <property type="entry name" value="Quinolinate phosphoribosyl transferase, N-terminal domain"/>
    <property type="match status" value="1"/>
</dbReference>
<dbReference type="InterPro" id="IPR013785">
    <property type="entry name" value="Aldolase_TIM"/>
</dbReference>
<evidence type="ECO:0000259" key="12">
    <source>
        <dbReference type="Pfam" id="PF02749"/>
    </source>
</evidence>
<dbReference type="InterPro" id="IPR002638">
    <property type="entry name" value="Quinolinate_PRibosylTrfase_C"/>
</dbReference>
<evidence type="ECO:0000256" key="10">
    <source>
        <dbReference type="PIRNR" id="PIRNR006250"/>
    </source>
</evidence>
<dbReference type="InterPro" id="IPR004393">
    <property type="entry name" value="NadC"/>
</dbReference>
<comment type="similarity">
    <text evidence="3 10">Belongs to the NadC/ModD family.</text>
</comment>
<keyword evidence="7 10" id="KW-0808">Transferase</keyword>
<dbReference type="EMBL" id="CP002207">
    <property type="protein sequence ID" value="ADP33270.1"/>
    <property type="molecule type" value="Genomic_DNA"/>
</dbReference>
<accession>A0ABM5LZF2</accession>
<comment type="catalytic activity">
    <reaction evidence="9">
        <text>nicotinate beta-D-ribonucleotide + CO2 + diphosphate = quinolinate + 5-phospho-alpha-D-ribose 1-diphosphate + 2 H(+)</text>
        <dbReference type="Rhea" id="RHEA:12733"/>
        <dbReference type="ChEBI" id="CHEBI:15378"/>
        <dbReference type="ChEBI" id="CHEBI:16526"/>
        <dbReference type="ChEBI" id="CHEBI:29959"/>
        <dbReference type="ChEBI" id="CHEBI:33019"/>
        <dbReference type="ChEBI" id="CHEBI:57502"/>
        <dbReference type="ChEBI" id="CHEBI:58017"/>
        <dbReference type="EC" id="2.4.2.19"/>
    </reaction>
</comment>
<evidence type="ECO:0000256" key="7">
    <source>
        <dbReference type="ARBA" id="ARBA00022679"/>
    </source>
</evidence>
<evidence type="ECO:0000256" key="4">
    <source>
        <dbReference type="ARBA" id="ARBA00011944"/>
    </source>
</evidence>
<dbReference type="NCBIfam" id="TIGR00078">
    <property type="entry name" value="nadC"/>
    <property type="match status" value="1"/>
</dbReference>
<proteinExistence type="inferred from homology"/>
<comment type="function">
    <text evidence="1">Involved in the catabolism of quinolinic acid (QA).</text>
</comment>
<keyword evidence="6 10" id="KW-0328">Glycosyltransferase</keyword>
<evidence type="ECO:0000313" key="13">
    <source>
        <dbReference type="EMBL" id="ADP33270.1"/>
    </source>
</evidence>
<feature type="domain" description="Quinolinate phosphoribosyl transferase C-terminal" evidence="11">
    <location>
        <begin position="108"/>
        <end position="273"/>
    </location>
</feature>
<evidence type="ECO:0000256" key="8">
    <source>
        <dbReference type="ARBA" id="ARBA00033102"/>
    </source>
</evidence>
<dbReference type="RefSeq" id="WP_003325260.1">
    <property type="nucleotide sequence ID" value="NC_014639.1"/>
</dbReference>
<evidence type="ECO:0000256" key="3">
    <source>
        <dbReference type="ARBA" id="ARBA00009400"/>
    </source>
</evidence>
<dbReference type="EC" id="2.4.2.19" evidence="4"/>
<evidence type="ECO:0000256" key="1">
    <source>
        <dbReference type="ARBA" id="ARBA00003237"/>
    </source>
</evidence>
<evidence type="ECO:0000313" key="14">
    <source>
        <dbReference type="Proteomes" id="UP000006867"/>
    </source>
</evidence>
<dbReference type="SUPFAM" id="SSF54675">
    <property type="entry name" value="Nicotinate/Quinolinate PRTase N-terminal domain-like"/>
    <property type="match status" value="1"/>
</dbReference>
<evidence type="ECO:0000256" key="5">
    <source>
        <dbReference type="ARBA" id="ARBA00022642"/>
    </source>
</evidence>
<name>A0ABM5LZF2_BACA1</name>
<dbReference type="GO" id="GO:0004514">
    <property type="term" value="F:nicotinate-nucleotide diphosphorylase (carboxylating) activity"/>
    <property type="evidence" value="ECO:0007669"/>
    <property type="project" value="UniProtKB-EC"/>
</dbReference>
<dbReference type="CDD" id="cd01572">
    <property type="entry name" value="QPRTase"/>
    <property type="match status" value="1"/>
</dbReference>
<evidence type="ECO:0000256" key="2">
    <source>
        <dbReference type="ARBA" id="ARBA00004893"/>
    </source>
</evidence>
<dbReference type="SUPFAM" id="SSF51690">
    <property type="entry name" value="Nicotinate/Quinolinate PRTase C-terminal domain-like"/>
    <property type="match status" value="1"/>
</dbReference>
<dbReference type="Proteomes" id="UP000006867">
    <property type="component" value="Chromosome"/>
</dbReference>
<evidence type="ECO:0000259" key="11">
    <source>
        <dbReference type="Pfam" id="PF01729"/>
    </source>
</evidence>
<feature type="domain" description="Quinolinate phosphoribosyl transferase N-terminal" evidence="12">
    <location>
        <begin position="22"/>
        <end position="106"/>
    </location>
</feature>
<dbReference type="InterPro" id="IPR036068">
    <property type="entry name" value="Nicotinate_pribotase-like_C"/>
</dbReference>
<evidence type="ECO:0000256" key="6">
    <source>
        <dbReference type="ARBA" id="ARBA00022676"/>
    </source>
</evidence>
<gene>
    <name evidence="13" type="ordered locus">BATR1942_11695</name>
</gene>
<comment type="pathway">
    <text evidence="2">Cofactor biosynthesis; NAD(+) biosynthesis; nicotinate D-ribonucleotide from quinolinate: step 1/1.</text>
</comment>